<feature type="region of interest" description="Disordered" evidence="1">
    <location>
        <begin position="416"/>
        <end position="437"/>
    </location>
</feature>
<sequence length="437" mass="49214">MRMKDSTVDPKALNLSEGQFGTTFNGQTFQIDALATLNDWQFTTYIDFLGRVCVGRRHLPDGDWQTIAFDDHVISHTDVHNVPVLGICPLDGTIHLAFDHHNSPLHYRVSRPGTATSPESTEWSTELFGAITPELVSGVELTSLTYPIFVTMPDGVLQLYYRIGMSGDGDTHLAEYRPDGGWKILGAFVSGQGTFVDSTSRNAYHNGFDFDATGRLHTTWVWRESINLFSNHDLQYACSGDGGHTWNNWAGTRIGVTGQEPMQLRSRGITVRHIAYGWGMMNQLTQTLDDRGRIHVVLWQQPPSASEASEDLGTWRYVHHWGEERGDWHQHQLPYFGRKPTVLARGDDLVLVFTKSFDPDYHGKDSGGPLYVITASAADEWRTWREIYRSDESFVGEPRVDKHRWQQTGVLSIYAQQAPTAPGEPSPLRVLDLDLEP</sequence>
<protein>
    <recommendedName>
        <fullName evidence="4">BNR repeat neuraminidase</fullName>
    </recommendedName>
</protein>
<comment type="caution">
    <text evidence="2">The sequence shown here is derived from an EMBL/GenBank/DDBJ whole genome shotgun (WGS) entry which is preliminary data.</text>
</comment>
<gene>
    <name evidence="2" type="ORF">JOF29_002925</name>
</gene>
<reference evidence="2 3" key="1">
    <citation type="submission" date="2021-03" db="EMBL/GenBank/DDBJ databases">
        <title>Sequencing the genomes of 1000 actinobacteria strains.</title>
        <authorList>
            <person name="Klenk H.-P."/>
        </authorList>
    </citation>
    <scope>NUCLEOTIDE SEQUENCE [LARGE SCALE GENOMIC DNA]</scope>
    <source>
        <strain evidence="2 3">DSM 18824</strain>
    </source>
</reference>
<dbReference type="Proteomes" id="UP000755585">
    <property type="component" value="Unassembled WGS sequence"/>
</dbReference>
<evidence type="ECO:0000313" key="2">
    <source>
        <dbReference type="EMBL" id="MBP2351842.1"/>
    </source>
</evidence>
<dbReference type="EMBL" id="JAGINT010000001">
    <property type="protein sequence ID" value="MBP2351842.1"/>
    <property type="molecule type" value="Genomic_DNA"/>
</dbReference>
<evidence type="ECO:0000256" key="1">
    <source>
        <dbReference type="SAM" id="MobiDB-lite"/>
    </source>
</evidence>
<name>A0ABS4UJK6_9ACTN</name>
<organism evidence="2 3">
    <name type="scientific">Kribbella aluminosa</name>
    <dbReference type="NCBI Taxonomy" id="416017"/>
    <lineage>
        <taxon>Bacteria</taxon>
        <taxon>Bacillati</taxon>
        <taxon>Actinomycetota</taxon>
        <taxon>Actinomycetes</taxon>
        <taxon>Propionibacteriales</taxon>
        <taxon>Kribbellaceae</taxon>
        <taxon>Kribbella</taxon>
    </lineage>
</organism>
<proteinExistence type="predicted"/>
<dbReference type="RefSeq" id="WP_209694688.1">
    <property type="nucleotide sequence ID" value="NZ_BAAAVU010000002.1"/>
</dbReference>
<evidence type="ECO:0008006" key="4">
    <source>
        <dbReference type="Google" id="ProtNLM"/>
    </source>
</evidence>
<accession>A0ABS4UJK6</accession>
<keyword evidence="3" id="KW-1185">Reference proteome</keyword>
<evidence type="ECO:0000313" key="3">
    <source>
        <dbReference type="Proteomes" id="UP000755585"/>
    </source>
</evidence>
<dbReference type="Pfam" id="PF15892">
    <property type="entry name" value="BNR_4"/>
    <property type="match status" value="1"/>
</dbReference>